<dbReference type="Proteomes" id="UP001178507">
    <property type="component" value="Unassembled WGS sequence"/>
</dbReference>
<proteinExistence type="predicted"/>
<evidence type="ECO:0000313" key="1">
    <source>
        <dbReference type="EMBL" id="CAJ1373685.1"/>
    </source>
</evidence>
<gene>
    <name evidence="1" type="ORF">EVOR1521_LOCUS3436</name>
</gene>
<organism evidence="1 2">
    <name type="scientific">Effrenium voratum</name>
    <dbReference type="NCBI Taxonomy" id="2562239"/>
    <lineage>
        <taxon>Eukaryota</taxon>
        <taxon>Sar</taxon>
        <taxon>Alveolata</taxon>
        <taxon>Dinophyceae</taxon>
        <taxon>Suessiales</taxon>
        <taxon>Symbiodiniaceae</taxon>
        <taxon>Effrenium</taxon>
    </lineage>
</organism>
<sequence>MRYALVMAAAEKVVALHSSIGSLHANDVAQHRVASMASSKLSSLPFATGKLQGKTHAVRFFPACLFQSHCPMSTSSLAADNALVSMSNLSFAVCGLVLLAKQEQVLSSRAMN</sequence>
<dbReference type="EMBL" id="CAUJNA010000209">
    <property type="protein sequence ID" value="CAJ1373685.1"/>
    <property type="molecule type" value="Genomic_DNA"/>
</dbReference>
<reference evidence="1" key="1">
    <citation type="submission" date="2023-08" db="EMBL/GenBank/DDBJ databases">
        <authorList>
            <person name="Chen Y."/>
            <person name="Shah S."/>
            <person name="Dougan E. K."/>
            <person name="Thang M."/>
            <person name="Chan C."/>
        </authorList>
    </citation>
    <scope>NUCLEOTIDE SEQUENCE</scope>
</reference>
<name>A0AA36HQW5_9DINO</name>
<protein>
    <submittedName>
        <fullName evidence="1">Uncharacterized protein</fullName>
    </submittedName>
</protein>
<evidence type="ECO:0000313" key="2">
    <source>
        <dbReference type="Proteomes" id="UP001178507"/>
    </source>
</evidence>
<dbReference type="AlphaFoldDB" id="A0AA36HQW5"/>
<keyword evidence="2" id="KW-1185">Reference proteome</keyword>
<accession>A0AA36HQW5</accession>
<comment type="caution">
    <text evidence="1">The sequence shown here is derived from an EMBL/GenBank/DDBJ whole genome shotgun (WGS) entry which is preliminary data.</text>
</comment>